<evidence type="ECO:0000256" key="4">
    <source>
        <dbReference type="ARBA" id="ARBA00022741"/>
    </source>
</evidence>
<keyword evidence="8 12" id="KW-1133">Transmembrane helix</keyword>
<dbReference type="InterPro" id="IPR027417">
    <property type="entry name" value="P-loop_NTPase"/>
</dbReference>
<dbReference type="GO" id="GO:0016887">
    <property type="term" value="F:ATP hydrolysis activity"/>
    <property type="evidence" value="ECO:0007669"/>
    <property type="project" value="InterPro"/>
</dbReference>
<dbReference type="Pfam" id="PF25426">
    <property type="entry name" value="AAA_lid_BCS1"/>
    <property type="match status" value="1"/>
</dbReference>
<evidence type="ECO:0000256" key="2">
    <source>
        <dbReference type="ARBA" id="ARBA00007448"/>
    </source>
</evidence>
<dbReference type="Pfam" id="PF00004">
    <property type="entry name" value="AAA"/>
    <property type="match status" value="1"/>
</dbReference>
<organism evidence="15 16">
    <name type="scientific">Fusarium austroafricanum</name>
    <dbReference type="NCBI Taxonomy" id="2364996"/>
    <lineage>
        <taxon>Eukaryota</taxon>
        <taxon>Fungi</taxon>
        <taxon>Dikarya</taxon>
        <taxon>Ascomycota</taxon>
        <taxon>Pezizomycotina</taxon>
        <taxon>Sordariomycetes</taxon>
        <taxon>Hypocreomycetidae</taxon>
        <taxon>Hypocreales</taxon>
        <taxon>Nectriaceae</taxon>
        <taxon>Fusarium</taxon>
        <taxon>Fusarium concolor species complex</taxon>
    </lineage>
</organism>
<evidence type="ECO:0000256" key="10">
    <source>
        <dbReference type="ARBA" id="ARBA00023136"/>
    </source>
</evidence>
<dbReference type="GO" id="GO:0005743">
    <property type="term" value="C:mitochondrial inner membrane"/>
    <property type="evidence" value="ECO:0007669"/>
    <property type="project" value="UniProtKB-SubCell"/>
</dbReference>
<dbReference type="Gene3D" id="3.40.50.150">
    <property type="entry name" value="Vaccinia Virus protein VP39"/>
    <property type="match status" value="1"/>
</dbReference>
<dbReference type="InterPro" id="IPR057495">
    <property type="entry name" value="AAA_lid_BCS1"/>
</dbReference>
<dbReference type="OrthoDB" id="10251412at2759"/>
<dbReference type="InterPro" id="IPR050747">
    <property type="entry name" value="Mitochondrial_chaperone_BCS1"/>
</dbReference>
<feature type="domain" description="AAA+ ATPase" evidence="13">
    <location>
        <begin position="257"/>
        <end position="385"/>
    </location>
</feature>
<dbReference type="InterPro" id="IPR029063">
    <property type="entry name" value="SAM-dependent_MTases_sf"/>
</dbReference>
<evidence type="ECO:0000256" key="8">
    <source>
        <dbReference type="ARBA" id="ARBA00022989"/>
    </source>
</evidence>
<evidence type="ECO:0000313" key="16">
    <source>
        <dbReference type="Proteomes" id="UP000605986"/>
    </source>
</evidence>
<protein>
    <recommendedName>
        <fullName evidence="17">AAA+ ATPase domain-containing protein</fullName>
    </recommendedName>
</protein>
<dbReference type="SMART" id="SM01024">
    <property type="entry name" value="BCS1_N"/>
    <property type="match status" value="1"/>
</dbReference>
<keyword evidence="6" id="KW-0378">Hydrolase</keyword>
<keyword evidence="7" id="KW-0067">ATP-binding</keyword>
<evidence type="ECO:0000256" key="3">
    <source>
        <dbReference type="ARBA" id="ARBA00022692"/>
    </source>
</evidence>
<dbReference type="AlphaFoldDB" id="A0A8H4K0C9"/>
<evidence type="ECO:0000256" key="7">
    <source>
        <dbReference type="ARBA" id="ARBA00022840"/>
    </source>
</evidence>
<dbReference type="InterPro" id="IPR003593">
    <property type="entry name" value="AAA+_ATPase"/>
</dbReference>
<comment type="catalytic activity">
    <reaction evidence="11">
        <text>ATP + H2O = ADP + phosphate + H(+)</text>
        <dbReference type="Rhea" id="RHEA:13065"/>
        <dbReference type="ChEBI" id="CHEBI:15377"/>
        <dbReference type="ChEBI" id="CHEBI:15378"/>
        <dbReference type="ChEBI" id="CHEBI:30616"/>
        <dbReference type="ChEBI" id="CHEBI:43474"/>
        <dbReference type="ChEBI" id="CHEBI:456216"/>
    </reaction>
    <physiologicalReaction direction="left-to-right" evidence="11">
        <dbReference type="Rhea" id="RHEA:13066"/>
    </physiologicalReaction>
</comment>
<dbReference type="SMART" id="SM00382">
    <property type="entry name" value="AAA"/>
    <property type="match status" value="1"/>
</dbReference>
<reference evidence="15" key="1">
    <citation type="submission" date="2020-01" db="EMBL/GenBank/DDBJ databases">
        <title>Identification and distribution of gene clusters putatively required for synthesis of sphingolipid metabolism inhibitors in phylogenetically diverse species of the filamentous fungus Fusarium.</title>
        <authorList>
            <person name="Kim H.-S."/>
            <person name="Busman M."/>
            <person name="Brown D.W."/>
            <person name="Divon H."/>
            <person name="Uhlig S."/>
            <person name="Proctor R.H."/>
        </authorList>
    </citation>
    <scope>NUCLEOTIDE SEQUENCE</scope>
    <source>
        <strain evidence="15">NRRL 53441</strain>
    </source>
</reference>
<evidence type="ECO:0000256" key="5">
    <source>
        <dbReference type="ARBA" id="ARBA00022792"/>
    </source>
</evidence>
<comment type="caution">
    <text evidence="15">The sequence shown here is derived from an EMBL/GenBank/DDBJ whole genome shotgun (WGS) entry which is preliminary data.</text>
</comment>
<dbReference type="GO" id="GO:0005524">
    <property type="term" value="F:ATP binding"/>
    <property type="evidence" value="ECO:0007669"/>
    <property type="project" value="UniProtKB-KW"/>
</dbReference>
<evidence type="ECO:0000256" key="9">
    <source>
        <dbReference type="ARBA" id="ARBA00023128"/>
    </source>
</evidence>
<feature type="transmembrane region" description="Helical" evidence="12">
    <location>
        <begin position="33"/>
        <end position="55"/>
    </location>
</feature>
<comment type="similarity">
    <text evidence="2">Belongs to the AAA ATPase family. BCS1 subfamily.</text>
</comment>
<feature type="transmembrane region" description="Helical" evidence="12">
    <location>
        <begin position="10"/>
        <end position="27"/>
    </location>
</feature>
<proteinExistence type="inferred from homology"/>
<dbReference type="Pfam" id="PF08740">
    <property type="entry name" value="BCS1_N"/>
    <property type="match status" value="1"/>
</dbReference>
<dbReference type="Proteomes" id="UP000605986">
    <property type="component" value="Unassembled WGS sequence"/>
</dbReference>
<evidence type="ECO:0000259" key="14">
    <source>
        <dbReference type="SMART" id="SM01024"/>
    </source>
</evidence>
<keyword evidence="9" id="KW-0496">Mitochondrion</keyword>
<dbReference type="Gene3D" id="3.40.50.300">
    <property type="entry name" value="P-loop containing nucleotide triphosphate hydrolases"/>
    <property type="match status" value="1"/>
</dbReference>
<keyword evidence="10 12" id="KW-0472">Membrane</keyword>
<keyword evidence="16" id="KW-1185">Reference proteome</keyword>
<keyword evidence="4" id="KW-0547">Nucleotide-binding</keyword>
<feature type="domain" description="BCS1 N-terminal" evidence="14">
    <location>
        <begin position="35"/>
        <end position="224"/>
    </location>
</feature>
<evidence type="ECO:0000313" key="15">
    <source>
        <dbReference type="EMBL" id="KAF4441111.1"/>
    </source>
</evidence>
<dbReference type="SUPFAM" id="SSF53335">
    <property type="entry name" value="S-adenosyl-L-methionine-dependent methyltransferases"/>
    <property type="match status" value="1"/>
</dbReference>
<dbReference type="InterPro" id="IPR003959">
    <property type="entry name" value="ATPase_AAA_core"/>
</dbReference>
<name>A0A8H4K0C9_9HYPO</name>
<comment type="subcellular location">
    <subcellularLocation>
        <location evidence="1">Mitochondrion inner membrane</location>
        <topology evidence="1">Single-pass membrane protein</topology>
    </subcellularLocation>
</comment>
<dbReference type="InterPro" id="IPR014851">
    <property type="entry name" value="BCS1_N"/>
</dbReference>
<evidence type="ECO:0000256" key="1">
    <source>
        <dbReference type="ARBA" id="ARBA00004434"/>
    </source>
</evidence>
<accession>A0A8H4K0C9</accession>
<keyword evidence="3 12" id="KW-0812">Transmembrane</keyword>
<evidence type="ECO:0000256" key="6">
    <source>
        <dbReference type="ARBA" id="ARBA00022801"/>
    </source>
</evidence>
<dbReference type="PANTHER" id="PTHR23070">
    <property type="entry name" value="BCS1 AAA-TYPE ATPASE"/>
    <property type="match status" value="1"/>
</dbReference>
<evidence type="ECO:0008006" key="17">
    <source>
        <dbReference type="Google" id="ProtNLM"/>
    </source>
</evidence>
<evidence type="ECO:0000256" key="12">
    <source>
        <dbReference type="SAM" id="Phobius"/>
    </source>
</evidence>
<gene>
    <name evidence="15" type="ORF">F53441_12118</name>
</gene>
<evidence type="ECO:0000256" key="11">
    <source>
        <dbReference type="ARBA" id="ARBA00048778"/>
    </source>
</evidence>
<keyword evidence="5" id="KW-0999">Mitochondrion inner membrane</keyword>
<evidence type="ECO:0000259" key="13">
    <source>
        <dbReference type="SMART" id="SM00382"/>
    </source>
</evidence>
<dbReference type="EMBL" id="JAADJG010000630">
    <property type="protein sequence ID" value="KAF4441111.1"/>
    <property type="molecule type" value="Genomic_DNA"/>
</dbReference>
<sequence>MASTVEEGEILSLLLQSIGLGLFVPVLRPLPRYFTSLGLSPFVAITVLFAPWIIYKAIPFMCGYLMITVEISPGDLVRAAEYLSTEKASWGRDTIAMLSRTSRNELEIGDEKSGQYTTFSWRSMQKIVVYPLSSSWFWADGKLFRIQGRRVTDYYNAARSNRIEYSLSCFGNSVEPIKKILQTSMNNALKHEMGKTSVWYPKYQSAPPEWTKLALRASRSLETLAIDSKIRDGLLADINRYLKADSMKYYYGRGIPYRRGYLFYGPPGTGKTSLVHVIASVFGLPIFCLSLCAMVLTDESLVSLTTNLPRRGILLIEDINSAGLLCAPSGSEHGVTLSGYLNATDGFSAPEGHILIVTTNNRDSLDPAILRPGRVDYEVHLTNASRSQIEQLFRTNYRSYSNGDLDSMAREFAGRVPEFQLSPAEIQQYLLRQEVQDSPETAIVEIAAWVSERESRPEPRCMNDTFRWVLGTTVVDIPQQGHGPVATLGVTKSISGHGSLNYPPTFERYIIRPAIERRANCAMCIFIVAAGMEETEIFSGRTNLVLAKEETNRLDLFHKFFLVARNNSLFSALLDVKKPLRVLDLGTGTGIWAIELSEKYPHMHVKGLDFNMIQPEMHLKPGTGFTEQVEIDWIPRCDDGSLPPDSALSQWASKLLDAMDRYGRPMRVRPDETRRQFEQAGFVNICETVIRACYNPWPEDPNEKEVGRWFNSGLSSGLIALSCAPMVRMLGMSREEVECLCARVNEEIW</sequence>
<dbReference type="SUPFAM" id="SSF52540">
    <property type="entry name" value="P-loop containing nucleoside triphosphate hydrolases"/>
    <property type="match status" value="1"/>
</dbReference>